<feature type="compositionally biased region" description="Polar residues" evidence="2">
    <location>
        <begin position="30"/>
        <end position="44"/>
    </location>
</feature>
<name>A0A9P6X3J0_RHIOR</name>
<reference evidence="3" key="1">
    <citation type="journal article" date="2020" name="Microb. Genom.">
        <title>Genetic diversity of clinical and environmental Mucorales isolates obtained from an investigation of mucormycosis cases among solid organ transplant recipients.</title>
        <authorList>
            <person name="Nguyen M.H."/>
            <person name="Kaul D."/>
            <person name="Muto C."/>
            <person name="Cheng S.J."/>
            <person name="Richter R.A."/>
            <person name="Bruno V.M."/>
            <person name="Liu G."/>
            <person name="Beyhan S."/>
            <person name="Sundermann A.J."/>
            <person name="Mounaud S."/>
            <person name="Pasculle A.W."/>
            <person name="Nierman W.C."/>
            <person name="Driscoll E."/>
            <person name="Cumbie R."/>
            <person name="Clancy C.J."/>
            <person name="Dupont C.L."/>
        </authorList>
    </citation>
    <scope>NUCLEOTIDE SEQUENCE</scope>
    <source>
        <strain evidence="3">GL11</strain>
    </source>
</reference>
<dbReference type="SUPFAM" id="SSF81901">
    <property type="entry name" value="HCP-like"/>
    <property type="match status" value="2"/>
</dbReference>
<sequence>MLTDLKRRLKNSTSSIRSKESYSHDCINKSMPSLSPRASNAHTYNSDNSSSSSSSNISSMPPTPPSQTPSNLSVQSDLFLNHTHLKPGSNASLLSYEKTINMYRENARQINDMNIQWNLAIFLYQCSQSQDNKLYLKEAIKIFKSLSFKGHAEAQYGLANIYASGQLSPSHTSDFSRAFPLFLQASKHQHPDAAYRAAKCYEDGLGCLKNKSKASQYYRLAATLNHPGAMYRLGLAEIRGELGLKRNVRDGYKWLNRSANAATRDYPQALHELGLLHEKGLDDIIFKDTAYSVQLYAKAAELGYAPSGYRLGQCFEFGYLACPKDAVSSVYYYTIAARQGHAPSCLALSAWYLVGDGDRLQVSEKKALEWAQLAAEKGLSKAQFALGYFTEMGIGREKDVSEAMGWYEKAAENGDRKAMERLKRQ</sequence>
<evidence type="ECO:0000256" key="2">
    <source>
        <dbReference type="SAM" id="MobiDB-lite"/>
    </source>
</evidence>
<dbReference type="PANTHER" id="PTHR46430">
    <property type="entry name" value="PROTEIN SKT5-RELATED"/>
    <property type="match status" value="1"/>
</dbReference>
<accession>A0A9P6X3J0</accession>
<organism evidence="3 4">
    <name type="scientific">Rhizopus oryzae</name>
    <name type="common">Mucormycosis agent</name>
    <name type="synonym">Rhizopus arrhizus var. delemar</name>
    <dbReference type="NCBI Taxonomy" id="64495"/>
    <lineage>
        <taxon>Eukaryota</taxon>
        <taxon>Fungi</taxon>
        <taxon>Fungi incertae sedis</taxon>
        <taxon>Mucoromycota</taxon>
        <taxon>Mucoromycotina</taxon>
        <taxon>Mucoromycetes</taxon>
        <taxon>Mucorales</taxon>
        <taxon>Mucorineae</taxon>
        <taxon>Rhizopodaceae</taxon>
        <taxon>Rhizopus</taxon>
    </lineage>
</organism>
<dbReference type="InterPro" id="IPR011990">
    <property type="entry name" value="TPR-like_helical_dom_sf"/>
</dbReference>
<protein>
    <recommendedName>
        <fullName evidence="5">HCP-like protein</fullName>
    </recommendedName>
</protein>
<dbReference type="Pfam" id="PF08238">
    <property type="entry name" value="Sel1"/>
    <property type="match status" value="7"/>
</dbReference>
<comment type="caution">
    <text evidence="3">The sequence shown here is derived from an EMBL/GenBank/DDBJ whole genome shotgun (WGS) entry which is preliminary data.</text>
</comment>
<feature type="compositionally biased region" description="Basic and acidic residues" evidence="2">
    <location>
        <begin position="17"/>
        <end position="27"/>
    </location>
</feature>
<dbReference type="PANTHER" id="PTHR46430:SF1">
    <property type="entry name" value="CHITIN SYNTHASE REGULATOR SKT5-RELATED"/>
    <property type="match status" value="1"/>
</dbReference>
<evidence type="ECO:0000313" key="3">
    <source>
        <dbReference type="EMBL" id="KAG1304245.1"/>
    </source>
</evidence>
<keyword evidence="1" id="KW-0677">Repeat</keyword>
<feature type="region of interest" description="Disordered" evidence="2">
    <location>
        <begin position="1"/>
        <end position="73"/>
    </location>
</feature>
<dbReference type="InterPro" id="IPR051726">
    <property type="entry name" value="Chitin_Synth_Reg"/>
</dbReference>
<proteinExistence type="predicted"/>
<evidence type="ECO:0008006" key="5">
    <source>
        <dbReference type="Google" id="ProtNLM"/>
    </source>
</evidence>
<gene>
    <name evidence="3" type="ORF">G6F64_009371</name>
</gene>
<dbReference type="Gene3D" id="1.25.40.10">
    <property type="entry name" value="Tetratricopeptide repeat domain"/>
    <property type="match status" value="2"/>
</dbReference>
<dbReference type="InterPro" id="IPR006597">
    <property type="entry name" value="Sel1-like"/>
</dbReference>
<dbReference type="AlphaFoldDB" id="A0A9P6X3J0"/>
<evidence type="ECO:0000313" key="4">
    <source>
        <dbReference type="Proteomes" id="UP000716291"/>
    </source>
</evidence>
<dbReference type="EMBL" id="JAANQT010001696">
    <property type="protein sequence ID" value="KAG1304245.1"/>
    <property type="molecule type" value="Genomic_DNA"/>
</dbReference>
<evidence type="ECO:0000256" key="1">
    <source>
        <dbReference type="ARBA" id="ARBA00022737"/>
    </source>
</evidence>
<dbReference type="SMART" id="SM00671">
    <property type="entry name" value="SEL1"/>
    <property type="match status" value="7"/>
</dbReference>
<dbReference type="Proteomes" id="UP000716291">
    <property type="component" value="Unassembled WGS sequence"/>
</dbReference>
<feature type="compositionally biased region" description="Low complexity" evidence="2">
    <location>
        <begin position="45"/>
        <end position="60"/>
    </location>
</feature>
<keyword evidence="4" id="KW-1185">Reference proteome</keyword>